<gene>
    <name evidence="3" type="ORF">BT63DRAFT_444112</name>
</gene>
<dbReference type="Pfam" id="PF00172">
    <property type="entry name" value="Zn_clus"/>
    <property type="match status" value="1"/>
</dbReference>
<evidence type="ECO:0000256" key="1">
    <source>
        <dbReference type="ARBA" id="ARBA00023242"/>
    </source>
</evidence>
<feature type="domain" description="Zn(2)-C6 fungal-type" evidence="2">
    <location>
        <begin position="9"/>
        <end position="37"/>
    </location>
</feature>
<name>A0A6A6TZU1_9PEZI</name>
<dbReference type="AlphaFoldDB" id="A0A6A6TZU1"/>
<dbReference type="Proteomes" id="UP000799302">
    <property type="component" value="Unassembled WGS sequence"/>
</dbReference>
<evidence type="ECO:0000313" key="3">
    <source>
        <dbReference type="EMBL" id="KAF2664388.1"/>
    </source>
</evidence>
<dbReference type="SUPFAM" id="SSF57701">
    <property type="entry name" value="Zn2/Cys6 DNA-binding domain"/>
    <property type="match status" value="1"/>
</dbReference>
<dbReference type="SMART" id="SM00066">
    <property type="entry name" value="GAL4"/>
    <property type="match status" value="1"/>
</dbReference>
<protein>
    <recommendedName>
        <fullName evidence="2">Zn(2)-C6 fungal-type domain-containing protein</fullName>
    </recommendedName>
</protein>
<dbReference type="InterPro" id="IPR036864">
    <property type="entry name" value="Zn2-C6_fun-type_DNA-bd_sf"/>
</dbReference>
<evidence type="ECO:0000313" key="4">
    <source>
        <dbReference type="Proteomes" id="UP000799302"/>
    </source>
</evidence>
<dbReference type="PROSITE" id="PS00463">
    <property type="entry name" value="ZN2_CY6_FUNGAL_1"/>
    <property type="match status" value="1"/>
</dbReference>
<accession>A0A6A6TZU1</accession>
<dbReference type="CDD" id="cd00067">
    <property type="entry name" value="GAL4"/>
    <property type="match status" value="1"/>
</dbReference>
<sequence>MARAPYGRGCDGCRKQKKKCDLTKPSCSRCVRSRIQCIGAGQFRYKFVNETLSDDSRQDFEKALSNRSCQTVMLFVPTNEVTEVSQKLVSMLQVKDARFDISIYGDFVNQIPQRLGCNKALDAAVSAFTTTMSYVYSSTHSSEMYTSYGNASRATRLLLSDPVEAKTPDTLCAIYLLMVCQGWVNKQDDSSPNHAKALSYLLNEADVKSWHGTFEKNVAETLTFITLKKVLESFSHSSIQVDPTILSSSNISGPNEDETYFDSLQVQNLAKLSKLLHHPYEDLIETQTMYNQLWMERIKMHQLLINLPNSSSSDNVRSTEVRVQMSFALILSFTLLFNSVLRSFESTFTLELLTECASLVDDAVRLAETATQYRPLGSSSMPLCLVVALAASYHDRSRNAEIETLLELYQQDSNTTNWLEYAQSLSEQLQNPATSSIVPKPHGALGSPAFLTVDWNELGRIAI</sequence>
<keyword evidence="1" id="KW-0539">Nucleus</keyword>
<dbReference type="PANTHER" id="PTHR38111:SF11">
    <property type="entry name" value="TRANSCRIPTION FACTOR DOMAIN-CONTAINING PROTEIN-RELATED"/>
    <property type="match status" value="1"/>
</dbReference>
<organism evidence="3 4">
    <name type="scientific">Microthyrium microscopicum</name>
    <dbReference type="NCBI Taxonomy" id="703497"/>
    <lineage>
        <taxon>Eukaryota</taxon>
        <taxon>Fungi</taxon>
        <taxon>Dikarya</taxon>
        <taxon>Ascomycota</taxon>
        <taxon>Pezizomycotina</taxon>
        <taxon>Dothideomycetes</taxon>
        <taxon>Dothideomycetes incertae sedis</taxon>
        <taxon>Microthyriales</taxon>
        <taxon>Microthyriaceae</taxon>
        <taxon>Microthyrium</taxon>
    </lineage>
</organism>
<dbReference type="PANTHER" id="PTHR38111">
    <property type="entry name" value="ZN(2)-C6 FUNGAL-TYPE DOMAIN-CONTAINING PROTEIN-RELATED"/>
    <property type="match status" value="1"/>
</dbReference>
<dbReference type="InterPro" id="IPR053178">
    <property type="entry name" value="Osmoadaptation_assoc"/>
</dbReference>
<dbReference type="OrthoDB" id="4314040at2759"/>
<evidence type="ECO:0000259" key="2">
    <source>
        <dbReference type="PROSITE" id="PS50048"/>
    </source>
</evidence>
<dbReference type="GO" id="GO:0008270">
    <property type="term" value="F:zinc ion binding"/>
    <property type="evidence" value="ECO:0007669"/>
    <property type="project" value="InterPro"/>
</dbReference>
<reference evidence="3" key="1">
    <citation type="journal article" date="2020" name="Stud. Mycol.">
        <title>101 Dothideomycetes genomes: a test case for predicting lifestyles and emergence of pathogens.</title>
        <authorList>
            <person name="Haridas S."/>
            <person name="Albert R."/>
            <person name="Binder M."/>
            <person name="Bloem J."/>
            <person name="Labutti K."/>
            <person name="Salamov A."/>
            <person name="Andreopoulos B."/>
            <person name="Baker S."/>
            <person name="Barry K."/>
            <person name="Bills G."/>
            <person name="Bluhm B."/>
            <person name="Cannon C."/>
            <person name="Castanera R."/>
            <person name="Culley D."/>
            <person name="Daum C."/>
            <person name="Ezra D."/>
            <person name="Gonzalez J."/>
            <person name="Henrissat B."/>
            <person name="Kuo A."/>
            <person name="Liang C."/>
            <person name="Lipzen A."/>
            <person name="Lutzoni F."/>
            <person name="Magnuson J."/>
            <person name="Mondo S."/>
            <person name="Nolan M."/>
            <person name="Ohm R."/>
            <person name="Pangilinan J."/>
            <person name="Park H.-J."/>
            <person name="Ramirez L."/>
            <person name="Alfaro M."/>
            <person name="Sun H."/>
            <person name="Tritt A."/>
            <person name="Yoshinaga Y."/>
            <person name="Zwiers L.-H."/>
            <person name="Turgeon B."/>
            <person name="Goodwin S."/>
            <person name="Spatafora J."/>
            <person name="Crous P."/>
            <person name="Grigoriev I."/>
        </authorList>
    </citation>
    <scope>NUCLEOTIDE SEQUENCE</scope>
    <source>
        <strain evidence="3">CBS 115976</strain>
    </source>
</reference>
<proteinExistence type="predicted"/>
<dbReference type="InterPro" id="IPR001138">
    <property type="entry name" value="Zn2Cys6_DnaBD"/>
</dbReference>
<dbReference type="GO" id="GO:0000981">
    <property type="term" value="F:DNA-binding transcription factor activity, RNA polymerase II-specific"/>
    <property type="evidence" value="ECO:0007669"/>
    <property type="project" value="InterPro"/>
</dbReference>
<keyword evidence="4" id="KW-1185">Reference proteome</keyword>
<dbReference type="EMBL" id="MU004243">
    <property type="protein sequence ID" value="KAF2664388.1"/>
    <property type="molecule type" value="Genomic_DNA"/>
</dbReference>
<dbReference type="Gene3D" id="4.10.240.10">
    <property type="entry name" value="Zn(2)-C6 fungal-type DNA-binding domain"/>
    <property type="match status" value="1"/>
</dbReference>
<dbReference type="PROSITE" id="PS50048">
    <property type="entry name" value="ZN2_CY6_FUNGAL_2"/>
    <property type="match status" value="1"/>
</dbReference>